<evidence type="ECO:0000256" key="1">
    <source>
        <dbReference type="ARBA" id="ARBA00001971"/>
    </source>
</evidence>
<organism evidence="8 9">
    <name type="scientific">Vitis vinifera</name>
    <name type="common">Grape</name>
    <dbReference type="NCBI Taxonomy" id="29760"/>
    <lineage>
        <taxon>Eukaryota</taxon>
        <taxon>Viridiplantae</taxon>
        <taxon>Streptophyta</taxon>
        <taxon>Embryophyta</taxon>
        <taxon>Tracheophyta</taxon>
        <taxon>Spermatophyta</taxon>
        <taxon>Magnoliopsida</taxon>
        <taxon>eudicotyledons</taxon>
        <taxon>Gunneridae</taxon>
        <taxon>Pentapetalae</taxon>
        <taxon>rosids</taxon>
        <taxon>Vitales</taxon>
        <taxon>Vitaceae</taxon>
        <taxon>Viteae</taxon>
        <taxon>Vitis</taxon>
    </lineage>
</organism>
<keyword evidence="3 7" id="KW-0560">Oxidoreductase</keyword>
<dbReference type="InterPro" id="IPR001128">
    <property type="entry name" value="Cyt_P450"/>
</dbReference>
<dbReference type="GO" id="GO:0005506">
    <property type="term" value="F:iron ion binding"/>
    <property type="evidence" value="ECO:0007669"/>
    <property type="project" value="InterPro"/>
</dbReference>
<dbReference type="PRINTS" id="PR00463">
    <property type="entry name" value="EP450I"/>
</dbReference>
<evidence type="ECO:0000256" key="7">
    <source>
        <dbReference type="RuleBase" id="RU000461"/>
    </source>
</evidence>
<sequence>MLLVDSWALHKDPQLWEDPTMFEPERFEGPQSEKGGLKFTPFGLGRRQCPGAGLAMRLIVLSLGTLIQCFDWEAVEKAGSEASVSSEFMFAPRKTSIHVLSQL</sequence>
<evidence type="ECO:0000313" key="8">
    <source>
        <dbReference type="EMBL" id="RVW99948.1"/>
    </source>
</evidence>
<dbReference type="SUPFAM" id="SSF48264">
    <property type="entry name" value="Cytochrome P450"/>
    <property type="match status" value="1"/>
</dbReference>
<reference evidence="8 9" key="1">
    <citation type="journal article" date="2018" name="PLoS Genet.">
        <title>Population sequencing reveals clonal diversity and ancestral inbreeding in the grapevine cultivar Chardonnay.</title>
        <authorList>
            <person name="Roach M.J."/>
            <person name="Johnson D.L."/>
            <person name="Bohlmann J."/>
            <person name="van Vuuren H.J."/>
            <person name="Jones S.J."/>
            <person name="Pretorius I.S."/>
            <person name="Schmidt S.A."/>
            <person name="Borneman A.R."/>
        </authorList>
    </citation>
    <scope>NUCLEOTIDE SEQUENCE [LARGE SCALE GENOMIC DNA]</scope>
    <source>
        <strain evidence="9">cv. Chardonnay</strain>
        <tissue evidence="8">Leaf</tissue>
    </source>
</reference>
<keyword evidence="4 6" id="KW-0408">Iron</keyword>
<dbReference type="EMBL" id="QGNW01000084">
    <property type="protein sequence ID" value="RVW99948.1"/>
    <property type="molecule type" value="Genomic_DNA"/>
</dbReference>
<comment type="cofactor">
    <cofactor evidence="1 6">
        <name>heme</name>
        <dbReference type="ChEBI" id="CHEBI:30413"/>
    </cofactor>
</comment>
<dbReference type="OrthoDB" id="2789670at2759"/>
<proteinExistence type="inferred from homology"/>
<dbReference type="GO" id="GO:0004497">
    <property type="term" value="F:monooxygenase activity"/>
    <property type="evidence" value="ECO:0007669"/>
    <property type="project" value="UniProtKB-KW"/>
</dbReference>
<dbReference type="AlphaFoldDB" id="A0A438IT99"/>
<protein>
    <submittedName>
        <fullName evidence="8">Cytochrome P450 81D11</fullName>
    </submittedName>
</protein>
<comment type="similarity">
    <text evidence="7">Belongs to the cytochrome P450 family.</text>
</comment>
<accession>A0A438IT99</accession>
<evidence type="ECO:0000256" key="5">
    <source>
        <dbReference type="ARBA" id="ARBA00023033"/>
    </source>
</evidence>
<dbReference type="Gene3D" id="1.10.630.10">
    <property type="entry name" value="Cytochrome P450"/>
    <property type="match status" value="1"/>
</dbReference>
<dbReference type="GO" id="GO:0016705">
    <property type="term" value="F:oxidoreductase activity, acting on paired donors, with incorporation or reduction of molecular oxygen"/>
    <property type="evidence" value="ECO:0007669"/>
    <property type="project" value="InterPro"/>
</dbReference>
<evidence type="ECO:0000313" key="9">
    <source>
        <dbReference type="Proteomes" id="UP000288805"/>
    </source>
</evidence>
<feature type="binding site" description="axial binding residue" evidence="6">
    <location>
        <position position="49"/>
    </location>
    <ligand>
        <name>heme</name>
        <dbReference type="ChEBI" id="CHEBI:30413"/>
    </ligand>
    <ligandPart>
        <name>Fe</name>
        <dbReference type="ChEBI" id="CHEBI:18248"/>
    </ligandPart>
</feature>
<evidence type="ECO:0000256" key="4">
    <source>
        <dbReference type="ARBA" id="ARBA00023004"/>
    </source>
</evidence>
<keyword evidence="2 6" id="KW-0479">Metal-binding</keyword>
<keyword evidence="5 7" id="KW-0503">Monooxygenase</keyword>
<dbReference type="InterPro" id="IPR002401">
    <property type="entry name" value="Cyt_P450_E_grp-I"/>
</dbReference>
<comment type="caution">
    <text evidence="8">The sequence shown here is derived from an EMBL/GenBank/DDBJ whole genome shotgun (WGS) entry which is preliminary data.</text>
</comment>
<dbReference type="PANTHER" id="PTHR24303:SF31">
    <property type="entry name" value="CYTOCHROME P450 307A1-RELATED"/>
    <property type="match status" value="1"/>
</dbReference>
<dbReference type="PROSITE" id="PS00086">
    <property type="entry name" value="CYTOCHROME_P450"/>
    <property type="match status" value="1"/>
</dbReference>
<dbReference type="PANTHER" id="PTHR24303">
    <property type="entry name" value="HEME-BINDING MONOOXYGENASE FAMILY"/>
    <property type="match status" value="1"/>
</dbReference>
<evidence type="ECO:0000256" key="2">
    <source>
        <dbReference type="ARBA" id="ARBA00022723"/>
    </source>
</evidence>
<evidence type="ECO:0000256" key="6">
    <source>
        <dbReference type="PIRSR" id="PIRSR602401-1"/>
    </source>
</evidence>
<keyword evidence="6 7" id="KW-0349">Heme</keyword>
<dbReference type="Proteomes" id="UP000288805">
    <property type="component" value="Unassembled WGS sequence"/>
</dbReference>
<evidence type="ECO:0000256" key="3">
    <source>
        <dbReference type="ARBA" id="ARBA00023002"/>
    </source>
</evidence>
<dbReference type="InterPro" id="IPR036396">
    <property type="entry name" value="Cyt_P450_sf"/>
</dbReference>
<dbReference type="GO" id="GO:0020037">
    <property type="term" value="F:heme binding"/>
    <property type="evidence" value="ECO:0007669"/>
    <property type="project" value="InterPro"/>
</dbReference>
<dbReference type="Pfam" id="PF00067">
    <property type="entry name" value="p450"/>
    <property type="match status" value="1"/>
</dbReference>
<dbReference type="InterPro" id="IPR017972">
    <property type="entry name" value="Cyt_P450_CS"/>
</dbReference>
<name>A0A438IT99_VITVI</name>
<gene>
    <name evidence="8" type="primary">CYP81D11_4</name>
    <name evidence="8" type="ORF">CK203_024842</name>
</gene>